<evidence type="ECO:0000313" key="1">
    <source>
        <dbReference type="EMBL" id="KAI4333959.1"/>
    </source>
</evidence>
<dbReference type="EMBL" id="CM039432">
    <property type="protein sequence ID" value="KAI4333959.1"/>
    <property type="molecule type" value="Genomic_DNA"/>
</dbReference>
<dbReference type="Proteomes" id="UP000828941">
    <property type="component" value="Chromosome 7"/>
</dbReference>
<accession>A0ACB9NC90</accession>
<proteinExistence type="predicted"/>
<reference evidence="1 2" key="1">
    <citation type="journal article" date="2022" name="DNA Res.">
        <title>Chromosomal-level genome assembly of the orchid tree Bauhinia variegata (Leguminosae; Cercidoideae) supports the allotetraploid origin hypothesis of Bauhinia.</title>
        <authorList>
            <person name="Zhong Y."/>
            <person name="Chen Y."/>
            <person name="Zheng D."/>
            <person name="Pang J."/>
            <person name="Liu Y."/>
            <person name="Luo S."/>
            <person name="Meng S."/>
            <person name="Qian L."/>
            <person name="Wei D."/>
            <person name="Dai S."/>
            <person name="Zhou R."/>
        </authorList>
    </citation>
    <scope>NUCLEOTIDE SEQUENCE [LARGE SCALE GENOMIC DNA]</scope>
    <source>
        <strain evidence="1">BV-YZ2020</strain>
    </source>
</reference>
<sequence>MVVSLGPGKFYGTSLPRPRIYNDVKFNDERVDPPVPVTDPFMSWASEAHWSMGGLSFKRLRLMGKIEGNVNKLRAEREKLFKNQKRSVTALASSDLRASKDKNVSKSERPSSISPPPAPVASKRRKFMALIDDDDDEDTEESSEEEEVRLQTKNRGVRRRLVKKLGDDFDRVASERTDLSDTANHNEMGSPLKGSNSKSESMVLRTRNRRSQKTDSVDVPKVVHTSNTKEKTLKTGKESKSQVETSPGSANGVRTSPRLAKRGSS</sequence>
<gene>
    <name evidence="1" type="ORF">L6164_018705</name>
</gene>
<name>A0ACB9NC90_BAUVA</name>
<evidence type="ECO:0000313" key="2">
    <source>
        <dbReference type="Proteomes" id="UP000828941"/>
    </source>
</evidence>
<comment type="caution">
    <text evidence="1">The sequence shown here is derived from an EMBL/GenBank/DDBJ whole genome shotgun (WGS) entry which is preliminary data.</text>
</comment>
<protein>
    <submittedName>
        <fullName evidence="1">Uncharacterized protein</fullName>
    </submittedName>
</protein>
<keyword evidence="2" id="KW-1185">Reference proteome</keyword>
<organism evidence="1 2">
    <name type="scientific">Bauhinia variegata</name>
    <name type="common">Purple orchid tree</name>
    <name type="synonym">Phanera variegata</name>
    <dbReference type="NCBI Taxonomy" id="167791"/>
    <lineage>
        <taxon>Eukaryota</taxon>
        <taxon>Viridiplantae</taxon>
        <taxon>Streptophyta</taxon>
        <taxon>Embryophyta</taxon>
        <taxon>Tracheophyta</taxon>
        <taxon>Spermatophyta</taxon>
        <taxon>Magnoliopsida</taxon>
        <taxon>eudicotyledons</taxon>
        <taxon>Gunneridae</taxon>
        <taxon>Pentapetalae</taxon>
        <taxon>rosids</taxon>
        <taxon>fabids</taxon>
        <taxon>Fabales</taxon>
        <taxon>Fabaceae</taxon>
        <taxon>Cercidoideae</taxon>
        <taxon>Cercideae</taxon>
        <taxon>Bauhiniinae</taxon>
        <taxon>Bauhinia</taxon>
    </lineage>
</organism>